<organism evidence="1 2">
    <name type="scientific">Limosilactobacillus reuteri</name>
    <name type="common">Lactobacillus reuteri</name>
    <dbReference type="NCBI Taxonomy" id="1598"/>
    <lineage>
        <taxon>Bacteria</taxon>
        <taxon>Bacillati</taxon>
        <taxon>Bacillota</taxon>
        <taxon>Bacilli</taxon>
        <taxon>Lactobacillales</taxon>
        <taxon>Lactobacillaceae</taxon>
        <taxon>Limosilactobacillus</taxon>
    </lineage>
</organism>
<evidence type="ECO:0000313" key="2">
    <source>
        <dbReference type="Proteomes" id="UP000297521"/>
    </source>
</evidence>
<reference evidence="1" key="1">
    <citation type="journal article" date="2019" name="Cell Metab.">
        <title>Nutrient sensing in CD11c cells alters the gut microbiome to regulate food intake and body mass.</title>
        <authorList>
            <person name="Chagwedera N.D."/>
            <person name="Ang Q.Y."/>
            <person name="Bisanz J.E."/>
            <person name="Leong Y.A."/>
            <person name="Ganeshan K."/>
            <person name="Cai J."/>
            <person name="Patterson A.D."/>
            <person name="Turnbaugh P.J."/>
            <person name="Chawla A."/>
        </authorList>
    </citation>
    <scope>NUCLEOTIDE SEQUENCE</scope>
    <source>
        <strain evidence="1">I8-5</strain>
    </source>
</reference>
<dbReference type="Proteomes" id="UP000297521">
    <property type="component" value="Unassembled WGS sequence"/>
</dbReference>
<evidence type="ECO:0008006" key="3">
    <source>
        <dbReference type="Google" id="ProtNLM"/>
    </source>
</evidence>
<accession>A0AAX2SRS9</accession>
<dbReference type="AlphaFoldDB" id="A0AAX2SRS9"/>
<proteinExistence type="predicted"/>
<sequence>MKTVRYNSWLCGNDSYPSKTAKKYKDKIDKEVFGFNRLAKIIAGNENNWEYIKQEYSLKGVKVNDLALGNKAWDHLIIINSKKILVEFDGSEHYTEIDKYLKDIRYANAVKELGYGVVRIPYFIQLDNELIKYYFDVDLRNTTIEHSFPQGFRVNGKEIIPEFENTIASGFRNTMKYKSVLPTDYCVFGVQRFKKEINDFLDAGFTNVVQEIKDSIVYRCKDYRWPVEYGLPDIKWN</sequence>
<dbReference type="RefSeq" id="WP_122481589.1">
    <property type="nucleotide sequence ID" value="NZ_PUXG01000026.1"/>
</dbReference>
<gene>
    <name evidence="1" type="ORF">E5F87_10300</name>
</gene>
<name>A0AAX2SRS9_LIMRT</name>
<dbReference type="EMBL" id="SRKR01000024">
    <property type="protein sequence ID" value="TGB09411.1"/>
    <property type="molecule type" value="Genomic_DNA"/>
</dbReference>
<comment type="caution">
    <text evidence="1">The sequence shown here is derived from an EMBL/GenBank/DDBJ whole genome shotgun (WGS) entry which is preliminary data.</text>
</comment>
<dbReference type="GeneID" id="77191622"/>
<evidence type="ECO:0000313" key="1">
    <source>
        <dbReference type="EMBL" id="TGB09411.1"/>
    </source>
</evidence>
<protein>
    <recommendedName>
        <fullName evidence="3">DUF559 domain-containing protein</fullName>
    </recommendedName>
</protein>
<reference evidence="1" key="2">
    <citation type="submission" date="2019-04" db="EMBL/GenBank/DDBJ databases">
        <authorList>
            <person name="Bisanz J.E."/>
            <person name="Chagwedera N.D."/>
            <person name="Chawla A."/>
            <person name="Turnbaugh P.J."/>
        </authorList>
    </citation>
    <scope>NUCLEOTIDE SEQUENCE</scope>
    <source>
        <strain evidence="1">I8-5</strain>
    </source>
</reference>